<dbReference type="GO" id="GO:0006883">
    <property type="term" value="P:intracellular sodium ion homeostasis"/>
    <property type="evidence" value="ECO:0007669"/>
    <property type="project" value="TreeGrafter"/>
</dbReference>
<accession>R7QJN0</accession>
<dbReference type="GO" id="GO:0030007">
    <property type="term" value="P:intracellular potassium ion homeostasis"/>
    <property type="evidence" value="ECO:0007669"/>
    <property type="project" value="TreeGrafter"/>
</dbReference>
<protein>
    <submittedName>
        <fullName evidence="3">Uncharacterized protein</fullName>
    </submittedName>
</protein>
<evidence type="ECO:0000256" key="1">
    <source>
        <dbReference type="ARBA" id="ARBA00004651"/>
    </source>
</evidence>
<dbReference type="Gene3D" id="1.20.1110.10">
    <property type="entry name" value="Calcium-transporting ATPase, transmembrane domain"/>
    <property type="match status" value="1"/>
</dbReference>
<dbReference type="OrthoDB" id="3352408at2759"/>
<dbReference type="EMBL" id="HG001860">
    <property type="protein sequence ID" value="CDF37676.1"/>
    <property type="molecule type" value="Genomic_DNA"/>
</dbReference>
<keyword evidence="2" id="KW-1003">Cell membrane</keyword>
<dbReference type="InterPro" id="IPR050510">
    <property type="entry name" value="Cation_transp_ATPase_P-type"/>
</dbReference>
<dbReference type="RefSeq" id="XP_005717547.1">
    <property type="nucleotide sequence ID" value="XM_005717490.1"/>
</dbReference>
<dbReference type="InterPro" id="IPR023214">
    <property type="entry name" value="HAD_sf"/>
</dbReference>
<dbReference type="GO" id="GO:0005391">
    <property type="term" value="F:P-type sodium:potassium-exchanging transporter activity"/>
    <property type="evidence" value="ECO:0007669"/>
    <property type="project" value="TreeGrafter"/>
</dbReference>
<reference evidence="4" key="1">
    <citation type="journal article" date="2013" name="Proc. Natl. Acad. Sci. U.S.A.">
        <title>Genome structure and metabolic features in the red seaweed Chondrus crispus shed light on evolution of the Archaeplastida.</title>
        <authorList>
            <person name="Collen J."/>
            <person name="Porcel B."/>
            <person name="Carre W."/>
            <person name="Ball S.G."/>
            <person name="Chaparro C."/>
            <person name="Tonon T."/>
            <person name="Barbeyron T."/>
            <person name="Michel G."/>
            <person name="Noel B."/>
            <person name="Valentin K."/>
            <person name="Elias M."/>
            <person name="Artiguenave F."/>
            <person name="Arun A."/>
            <person name="Aury J.M."/>
            <person name="Barbosa-Neto J.F."/>
            <person name="Bothwell J.H."/>
            <person name="Bouget F.Y."/>
            <person name="Brillet L."/>
            <person name="Cabello-Hurtado F."/>
            <person name="Capella-Gutierrez S."/>
            <person name="Charrier B."/>
            <person name="Cladiere L."/>
            <person name="Cock J.M."/>
            <person name="Coelho S.M."/>
            <person name="Colleoni C."/>
            <person name="Czjzek M."/>
            <person name="Da Silva C."/>
            <person name="Delage L."/>
            <person name="Denoeud F."/>
            <person name="Deschamps P."/>
            <person name="Dittami S.M."/>
            <person name="Gabaldon T."/>
            <person name="Gachon C.M."/>
            <person name="Groisillier A."/>
            <person name="Herve C."/>
            <person name="Jabbari K."/>
            <person name="Katinka M."/>
            <person name="Kloareg B."/>
            <person name="Kowalczyk N."/>
            <person name="Labadie K."/>
            <person name="Leblanc C."/>
            <person name="Lopez P.J."/>
            <person name="McLachlan D.H."/>
            <person name="Meslet-Cladiere L."/>
            <person name="Moustafa A."/>
            <person name="Nehr Z."/>
            <person name="Nyvall Collen P."/>
            <person name="Panaud O."/>
            <person name="Partensky F."/>
            <person name="Poulain J."/>
            <person name="Rensing S.A."/>
            <person name="Rousvoal S."/>
            <person name="Samson G."/>
            <person name="Symeonidi A."/>
            <person name="Weissenbach J."/>
            <person name="Zambounis A."/>
            <person name="Wincker P."/>
            <person name="Boyen C."/>
        </authorList>
    </citation>
    <scope>NUCLEOTIDE SEQUENCE [LARGE SCALE GENOMIC DNA]</scope>
    <source>
        <strain evidence="4">cv. Stackhouse</strain>
    </source>
</reference>
<keyword evidence="4" id="KW-1185">Reference proteome</keyword>
<name>R7QJN0_CHOCR</name>
<dbReference type="Proteomes" id="UP000012073">
    <property type="component" value="Unassembled WGS sequence"/>
</dbReference>
<dbReference type="GO" id="GO:0005886">
    <property type="term" value="C:plasma membrane"/>
    <property type="evidence" value="ECO:0007669"/>
    <property type="project" value="UniProtKB-SubCell"/>
</dbReference>
<gene>
    <name evidence="3" type="ORF">CHC_T00005859001</name>
</gene>
<dbReference type="GO" id="GO:1990573">
    <property type="term" value="P:potassium ion import across plasma membrane"/>
    <property type="evidence" value="ECO:0007669"/>
    <property type="project" value="TreeGrafter"/>
</dbReference>
<proteinExistence type="predicted"/>
<dbReference type="GO" id="GO:1902600">
    <property type="term" value="P:proton transmembrane transport"/>
    <property type="evidence" value="ECO:0007669"/>
    <property type="project" value="TreeGrafter"/>
</dbReference>
<dbReference type="PANTHER" id="PTHR43294:SF21">
    <property type="entry name" value="CATION TRANSPORTING ATPASE"/>
    <property type="match status" value="1"/>
</dbReference>
<dbReference type="PANTHER" id="PTHR43294">
    <property type="entry name" value="SODIUM/POTASSIUM-TRANSPORTING ATPASE SUBUNIT ALPHA"/>
    <property type="match status" value="1"/>
</dbReference>
<dbReference type="AlphaFoldDB" id="R7QJN0"/>
<dbReference type="GeneID" id="17325264"/>
<dbReference type="Gene3D" id="3.40.50.1000">
    <property type="entry name" value="HAD superfamily/HAD-like"/>
    <property type="match status" value="1"/>
</dbReference>
<dbReference type="KEGG" id="ccp:CHC_T00005859001"/>
<evidence type="ECO:0000313" key="3">
    <source>
        <dbReference type="EMBL" id="CDF37676.1"/>
    </source>
</evidence>
<comment type="subcellular location">
    <subcellularLocation>
        <location evidence="1">Cell membrane</location>
        <topology evidence="1">Multi-pass membrane protein</topology>
    </subcellularLocation>
</comment>
<dbReference type="Gramene" id="CDF37676">
    <property type="protein sequence ID" value="CDF37676"/>
    <property type="gene ID" value="CHC_T00005859001"/>
</dbReference>
<evidence type="ECO:0000256" key="2">
    <source>
        <dbReference type="ARBA" id="ARBA00022475"/>
    </source>
</evidence>
<evidence type="ECO:0000313" key="4">
    <source>
        <dbReference type="Proteomes" id="UP000012073"/>
    </source>
</evidence>
<organism evidence="3 4">
    <name type="scientific">Chondrus crispus</name>
    <name type="common">Carrageen Irish moss</name>
    <name type="synonym">Polymorpha crispa</name>
    <dbReference type="NCBI Taxonomy" id="2769"/>
    <lineage>
        <taxon>Eukaryota</taxon>
        <taxon>Rhodophyta</taxon>
        <taxon>Florideophyceae</taxon>
        <taxon>Rhodymeniophycidae</taxon>
        <taxon>Gigartinales</taxon>
        <taxon>Gigartinaceae</taxon>
        <taxon>Chondrus</taxon>
    </lineage>
</organism>
<dbReference type="GO" id="GO:0036376">
    <property type="term" value="P:sodium ion export across plasma membrane"/>
    <property type="evidence" value="ECO:0007669"/>
    <property type="project" value="TreeGrafter"/>
</dbReference>
<keyword evidence="2" id="KW-0472">Membrane</keyword>
<sequence length="42" mass="4619">MTKKQVLVKKLKAVETLGSTTCICSDKTGNLTQNRMTIIHLA</sequence>